<dbReference type="GO" id="GO:0030015">
    <property type="term" value="C:CCR4-NOT core complex"/>
    <property type="evidence" value="ECO:0007669"/>
    <property type="project" value="InterPro"/>
</dbReference>
<dbReference type="PANTHER" id="PTHR13162:SF8">
    <property type="entry name" value="CCR4-NOT TRANSCRIPTION COMPLEX SUBUNIT 1"/>
    <property type="match status" value="1"/>
</dbReference>
<dbReference type="GO" id="GO:0000932">
    <property type="term" value="C:P-body"/>
    <property type="evidence" value="ECO:0007669"/>
    <property type="project" value="TreeGrafter"/>
</dbReference>
<dbReference type="PANTHER" id="PTHR13162">
    <property type="entry name" value="CCR4-NOT TRANSCRIPTION COMPLEX"/>
    <property type="match status" value="1"/>
</dbReference>
<comment type="caution">
    <text evidence="1">The sequence shown here is derived from an EMBL/GenBank/DDBJ whole genome shotgun (WGS) entry which is preliminary data.</text>
</comment>
<gene>
    <name evidence="1" type="ORF">M0812_08837</name>
</gene>
<dbReference type="Proteomes" id="UP001146793">
    <property type="component" value="Unassembled WGS sequence"/>
</dbReference>
<dbReference type="AlphaFoldDB" id="A0AAV7ZY97"/>
<evidence type="ECO:0000313" key="1">
    <source>
        <dbReference type="EMBL" id="KAJ3446300.1"/>
    </source>
</evidence>
<sequence>MLSNFSILLSAQIDFFVSTLTTNNFDKHLLEIKQLIGKYGNDIYVYLIKCLFTNINFTSILNLSDNETSCRKLLKEELVFLVEKPYFVNILVTAIESIQILPKNLIHLISKALNLSKTQEIIIATSMIKSNNKEIQQQALNYLNREKNETIDDGFYFLPEGAIQTLYNIFKEFALIKYQRMIVEVLNSRFPEQIDLPLTFSPILEESVWFSNSNR</sequence>
<proteinExistence type="predicted"/>
<protein>
    <submittedName>
        <fullName evidence="1">Uncharacterized protein</fullName>
    </submittedName>
</protein>
<dbReference type="GO" id="GO:0017148">
    <property type="term" value="P:negative regulation of translation"/>
    <property type="evidence" value="ECO:0007669"/>
    <property type="project" value="InterPro"/>
</dbReference>
<dbReference type="EMBL" id="JANTQA010000021">
    <property type="protein sequence ID" value="KAJ3446300.1"/>
    <property type="molecule type" value="Genomic_DNA"/>
</dbReference>
<name>A0AAV7ZY97_9EUKA</name>
<reference evidence="1" key="1">
    <citation type="submission" date="2022-08" db="EMBL/GenBank/DDBJ databases">
        <title>Novel sulphate-reducing endosymbionts in the free-living metamonad Anaeramoeba.</title>
        <authorList>
            <person name="Jerlstrom-Hultqvist J."/>
            <person name="Cepicka I."/>
            <person name="Gallot-Lavallee L."/>
            <person name="Salas-Leiva D."/>
            <person name="Curtis B.A."/>
            <person name="Zahonova K."/>
            <person name="Pipaliya S."/>
            <person name="Dacks J."/>
            <person name="Roger A.J."/>
        </authorList>
    </citation>
    <scope>NUCLEOTIDE SEQUENCE</scope>
    <source>
        <strain evidence="1">Busselton2</strain>
    </source>
</reference>
<dbReference type="InterPro" id="IPR040398">
    <property type="entry name" value="Not1"/>
</dbReference>
<dbReference type="GO" id="GO:0060090">
    <property type="term" value="F:molecular adaptor activity"/>
    <property type="evidence" value="ECO:0007669"/>
    <property type="project" value="TreeGrafter"/>
</dbReference>
<accession>A0AAV7ZY97</accession>
<dbReference type="GO" id="GO:0000288">
    <property type="term" value="P:nuclear-transcribed mRNA catabolic process, deadenylation-dependent decay"/>
    <property type="evidence" value="ECO:0007669"/>
    <property type="project" value="TreeGrafter"/>
</dbReference>
<evidence type="ECO:0000313" key="2">
    <source>
        <dbReference type="Proteomes" id="UP001146793"/>
    </source>
</evidence>
<organism evidence="1 2">
    <name type="scientific">Anaeramoeba flamelloides</name>
    <dbReference type="NCBI Taxonomy" id="1746091"/>
    <lineage>
        <taxon>Eukaryota</taxon>
        <taxon>Metamonada</taxon>
        <taxon>Anaeramoebidae</taxon>
        <taxon>Anaeramoeba</taxon>
    </lineage>
</organism>